<evidence type="ECO:0000313" key="2">
    <source>
        <dbReference type="Proteomes" id="UP000821845"/>
    </source>
</evidence>
<comment type="caution">
    <text evidence="1">The sequence shown here is derived from an EMBL/GenBank/DDBJ whole genome shotgun (WGS) entry which is preliminary data.</text>
</comment>
<dbReference type="Proteomes" id="UP000821845">
    <property type="component" value="Chromosome 1"/>
</dbReference>
<protein>
    <submittedName>
        <fullName evidence="1">Uncharacterized protein</fullName>
    </submittedName>
</protein>
<accession>A0ACB7TCG1</accession>
<evidence type="ECO:0000313" key="1">
    <source>
        <dbReference type="EMBL" id="KAH6944620.1"/>
    </source>
</evidence>
<name>A0ACB7TCG1_HYAAI</name>
<gene>
    <name evidence="1" type="ORF">HPB50_004271</name>
</gene>
<reference evidence="1" key="1">
    <citation type="submission" date="2020-05" db="EMBL/GenBank/DDBJ databases">
        <title>Large-scale comparative analyses of tick genomes elucidate their genetic diversity and vector capacities.</title>
        <authorList>
            <person name="Jia N."/>
            <person name="Wang J."/>
            <person name="Shi W."/>
            <person name="Du L."/>
            <person name="Sun Y."/>
            <person name="Zhan W."/>
            <person name="Jiang J."/>
            <person name="Wang Q."/>
            <person name="Zhang B."/>
            <person name="Ji P."/>
            <person name="Sakyi L.B."/>
            <person name="Cui X."/>
            <person name="Yuan T."/>
            <person name="Jiang B."/>
            <person name="Yang W."/>
            <person name="Lam T.T.-Y."/>
            <person name="Chang Q."/>
            <person name="Ding S."/>
            <person name="Wang X."/>
            <person name="Zhu J."/>
            <person name="Ruan X."/>
            <person name="Zhao L."/>
            <person name="Wei J."/>
            <person name="Que T."/>
            <person name="Du C."/>
            <person name="Cheng J."/>
            <person name="Dai P."/>
            <person name="Han X."/>
            <person name="Huang E."/>
            <person name="Gao Y."/>
            <person name="Liu J."/>
            <person name="Shao H."/>
            <person name="Ye R."/>
            <person name="Li L."/>
            <person name="Wei W."/>
            <person name="Wang X."/>
            <person name="Wang C."/>
            <person name="Yang T."/>
            <person name="Huo Q."/>
            <person name="Li W."/>
            <person name="Guo W."/>
            <person name="Chen H."/>
            <person name="Zhou L."/>
            <person name="Ni X."/>
            <person name="Tian J."/>
            <person name="Zhou Y."/>
            <person name="Sheng Y."/>
            <person name="Liu T."/>
            <person name="Pan Y."/>
            <person name="Xia L."/>
            <person name="Li J."/>
            <person name="Zhao F."/>
            <person name="Cao W."/>
        </authorList>
    </citation>
    <scope>NUCLEOTIDE SEQUENCE</scope>
    <source>
        <strain evidence="1">Hyas-2018</strain>
    </source>
</reference>
<sequence length="330" mass="36589">MDRPPGQRRQIETLVFLDLESTGLPDLMPRRKVNVTELALIAVPRKLLHTPLRCVHKLSFCVEPRSAVTVDAANITGLDNWDLQWCPSFAEIAHVVEKFLYTLQPPICLVAHNGDKFDFPLLRAELKHAAPGIDLTAFFCCDSLPAFREILGDAADPQEVTEVTALGELGKDFWEAFEAADIMSGSDSDEQLLSQPLERPAHRTPQNKASASGGIPPPAKKKCEVHGQNGQRLQQHRLVARRLFADDVPVNGSNTSSTLAINKTSVNGKKVQFKLGKVYERVVGTEMPSAHEAEADCRALAEICARLGNRFLEYVDAKHHMLQNVTPMWE</sequence>
<dbReference type="EMBL" id="CM023481">
    <property type="protein sequence ID" value="KAH6944620.1"/>
    <property type="molecule type" value="Genomic_DNA"/>
</dbReference>
<proteinExistence type="predicted"/>
<organism evidence="1 2">
    <name type="scientific">Hyalomma asiaticum</name>
    <name type="common">Tick</name>
    <dbReference type="NCBI Taxonomy" id="266040"/>
    <lineage>
        <taxon>Eukaryota</taxon>
        <taxon>Metazoa</taxon>
        <taxon>Ecdysozoa</taxon>
        <taxon>Arthropoda</taxon>
        <taxon>Chelicerata</taxon>
        <taxon>Arachnida</taxon>
        <taxon>Acari</taxon>
        <taxon>Parasitiformes</taxon>
        <taxon>Ixodida</taxon>
        <taxon>Ixodoidea</taxon>
        <taxon>Ixodidae</taxon>
        <taxon>Hyalomminae</taxon>
        <taxon>Hyalomma</taxon>
    </lineage>
</organism>
<keyword evidence="2" id="KW-1185">Reference proteome</keyword>